<name>A0A415E3Y9_9FIRM</name>
<dbReference type="GO" id="GO:0006508">
    <property type="term" value="P:proteolysis"/>
    <property type="evidence" value="ECO:0007669"/>
    <property type="project" value="InterPro"/>
</dbReference>
<dbReference type="OrthoDB" id="1765059at2"/>
<dbReference type="GO" id="GO:0070573">
    <property type="term" value="F:metallodipeptidase activity"/>
    <property type="evidence" value="ECO:0007669"/>
    <property type="project" value="TreeGrafter"/>
</dbReference>
<dbReference type="PANTHER" id="PTHR43501:SF1">
    <property type="entry name" value="CYTOSOL NON-SPECIFIC DIPEPTIDASE"/>
    <property type="match status" value="1"/>
</dbReference>
<dbReference type="SUPFAM" id="SSF53187">
    <property type="entry name" value="Zn-dependent exopeptidases"/>
    <property type="match status" value="1"/>
</dbReference>
<dbReference type="InterPro" id="IPR001160">
    <property type="entry name" value="Peptidase_M20C"/>
</dbReference>
<feature type="chain" id="PRO_5038706247" evidence="1">
    <location>
        <begin position="22"/>
        <end position="469"/>
    </location>
</feature>
<dbReference type="PROSITE" id="PS51257">
    <property type="entry name" value="PROKAR_LIPOPROTEIN"/>
    <property type="match status" value="1"/>
</dbReference>
<dbReference type="Proteomes" id="UP000284841">
    <property type="component" value="Unassembled WGS sequence"/>
</dbReference>
<dbReference type="STRING" id="1776384.GCA_900086585_03930"/>
<dbReference type="EMBL" id="QRMS01000002">
    <property type="protein sequence ID" value="RHJ88328.1"/>
    <property type="molecule type" value="Genomic_DNA"/>
</dbReference>
<keyword evidence="1" id="KW-0732">Signal</keyword>
<evidence type="ECO:0000313" key="2">
    <source>
        <dbReference type="EMBL" id="RHJ88328.1"/>
    </source>
</evidence>
<sequence length="469" mass="52144">MKKLTTIALLFTMIGSMFLLSACSEEEEDLSSKIEEKVVAYQTDLEDSASTLTSTEAIRDYLSNWAKSKGIKYTVDDHDNVIMSVNASKEYREADPTVIICSYDAKQFANGIEPMAMALYIAKNNESTGKLDVIFTSESGHDYAGIKSLDNKYFKDNSNVFCLNGGQKNMWSTNTGARSSYTFSNNVAYTTPRGEKAYKVKISGLPGGIPDSKISSYPNPIKELGDLLAYFKTNALIYELADITGGSSGNLYPKSASMTIVIDEDDIDKFESRMETAIENFNDDYLDDYPDVTYTFTEVKVPENVVTEEYQNEFVSLLYTLLDGVYYKDDDDNLISITSIGSIHSKDGVYTISAVGNSLSKSNMSEIDNTYKTICGLSGVKYKKYDEQPGFASDMESAFAKEVSAAFSDYADADIEFKDCVPATNASYVYELNKKASIINVTVNEERMERYTGTIITFMMNQTHTEVND</sequence>
<evidence type="ECO:0000256" key="1">
    <source>
        <dbReference type="SAM" id="SignalP"/>
    </source>
</evidence>
<organism evidence="2 3">
    <name type="scientific">Emergencia timonensis</name>
    <dbReference type="NCBI Taxonomy" id="1776384"/>
    <lineage>
        <taxon>Bacteria</taxon>
        <taxon>Bacillati</taxon>
        <taxon>Bacillota</taxon>
        <taxon>Clostridia</taxon>
        <taxon>Peptostreptococcales</taxon>
        <taxon>Anaerovoracaceae</taxon>
        <taxon>Emergencia</taxon>
    </lineage>
</organism>
<dbReference type="Gene3D" id="3.40.630.10">
    <property type="entry name" value="Zn peptidases"/>
    <property type="match status" value="1"/>
</dbReference>
<protein>
    <submittedName>
        <fullName evidence="2">Uncharacterized protein</fullName>
    </submittedName>
</protein>
<accession>A0A415E3Y9</accession>
<reference evidence="2 3" key="1">
    <citation type="submission" date="2018-08" db="EMBL/GenBank/DDBJ databases">
        <title>A genome reference for cultivated species of the human gut microbiota.</title>
        <authorList>
            <person name="Zou Y."/>
            <person name="Xue W."/>
            <person name="Luo G."/>
        </authorList>
    </citation>
    <scope>NUCLEOTIDE SEQUENCE [LARGE SCALE GENOMIC DNA]</scope>
    <source>
        <strain evidence="2 3">AM07-24</strain>
    </source>
</reference>
<dbReference type="PANTHER" id="PTHR43501">
    <property type="entry name" value="CYTOSOL NON-SPECIFIC DIPEPTIDASE"/>
    <property type="match status" value="1"/>
</dbReference>
<dbReference type="RefSeq" id="WP_118334964.1">
    <property type="nucleotide sequence ID" value="NZ_AP025567.1"/>
</dbReference>
<dbReference type="AlphaFoldDB" id="A0A415E3Y9"/>
<dbReference type="GO" id="GO:0005829">
    <property type="term" value="C:cytosol"/>
    <property type="evidence" value="ECO:0007669"/>
    <property type="project" value="TreeGrafter"/>
</dbReference>
<gene>
    <name evidence="2" type="ORF">DW099_07940</name>
</gene>
<keyword evidence="3" id="KW-1185">Reference proteome</keyword>
<comment type="caution">
    <text evidence="2">The sequence shown here is derived from an EMBL/GenBank/DDBJ whole genome shotgun (WGS) entry which is preliminary data.</text>
</comment>
<feature type="signal peptide" evidence="1">
    <location>
        <begin position="1"/>
        <end position="21"/>
    </location>
</feature>
<proteinExistence type="predicted"/>
<evidence type="ECO:0000313" key="3">
    <source>
        <dbReference type="Proteomes" id="UP000284841"/>
    </source>
</evidence>